<feature type="compositionally biased region" description="Basic and acidic residues" evidence="1">
    <location>
        <begin position="1043"/>
        <end position="1069"/>
    </location>
</feature>
<dbReference type="InterPro" id="IPR000477">
    <property type="entry name" value="RT_dom"/>
</dbReference>
<evidence type="ECO:0000313" key="4">
    <source>
        <dbReference type="Proteomes" id="UP000479190"/>
    </source>
</evidence>
<feature type="region of interest" description="Disordered" evidence="1">
    <location>
        <begin position="792"/>
        <end position="832"/>
    </location>
</feature>
<feature type="region of interest" description="Disordered" evidence="1">
    <location>
        <begin position="1032"/>
        <end position="1085"/>
    </location>
</feature>
<keyword evidence="4" id="KW-1185">Reference proteome</keyword>
<dbReference type="Proteomes" id="UP000479190">
    <property type="component" value="Unassembled WGS sequence"/>
</dbReference>
<accession>A0A6H5IN26</accession>
<dbReference type="AlphaFoldDB" id="A0A6H5IN26"/>
<evidence type="ECO:0000313" key="3">
    <source>
        <dbReference type="EMBL" id="CAB0038070.1"/>
    </source>
</evidence>
<dbReference type="PANTHER" id="PTHR33332">
    <property type="entry name" value="REVERSE TRANSCRIPTASE DOMAIN-CONTAINING PROTEIN"/>
    <property type="match status" value="1"/>
</dbReference>
<sequence>MSLSAISNFCKSQINYLNNSRAGSHHGWYTHSDHRAIVFEIEDTETSTRPSTRQSCRWNARTLDASRFSTALSSASVAPGTTEDMASKANPRRRREGPPYGCRVDQESLSRPSPWRNSKKISRGSRSALRPARMAYPTRRLRSLLLHDPTSPRRCTRRVWRPAFFHLAGSARGLSCFQSQVNPPTSRPRIFRCVCWTRRARFLRENHMLPARSFHREIRRPLGATVWLPERAINDRCHRRRHFHRPECSSRQEVAPWHQEVLRCGNSRREERVQFDPVRQHPHRFTPFNRARLLAENNCQLLLSKSARLYYGRWSGVLRSHCRCPTGGDVRIVGFADHIAVVAVAKHVRQIKQDLNAAILQVQGALQALSLKTVDHQTEALLITSRREVETITITVGYHSLRSSTSIHYLGLHIEAKLKFDHHLRIVSAKAAVVIGALTKIMPNSVGPRSSRRKLYAHVVNSMLLYGAPIWSTAIKKRAYIRQAESAHRRSCLRVIGGRPHVSYEVTYVLAGIPPLTLLADERSRHYVPLSHDGPCCGSTRAYRRNGNEAHGRHYQCMRHVYGQVKWKTLFLRGVLVNKRDRRPLALMSAREGLPRKRVVSQMRTPAERAMAPQDVSCTLLSKPASAYAETNCATRSTRTYGANHTRQSCPVSEDREQIHQVHRPCQLCHHHSKQEQLYQPSPWKNFEEHAGGSRITLRLGRTEYQTPLSRSPLPRTLTSFCRCTRRACEPVSFPRAGKDRGLSCCQRQASPPKNNRRIGRCVCLTQRARSWRDSSVIAWKPLLRALGASQITKRHRHHPRGHRGQEMEPQHQEVLRRGDPRREERVQLGSVEQHPRRLRQMRTPEYLLRIVGSYLSAWELDYGTDDGPESYRVTAGVPQGSVLGPILLNVMYDAVLRLNFGGNVQIIGFADDIALVAVAKHLWQVEYDLSSAIEQVRCALQELGLVTAHYKTEAFLVTSRNKMETITITVEGETLTSPPRSNRAGKHRPAHARDCRQLDDCIVFRAISRLQTEARAASDVKTIRTMLQAKYDASGSRTPNHFKVDGASHKLEAAGEQRKDDNLVESKSKAYSGEGSEDNVKDYK</sequence>
<feature type="compositionally biased region" description="Basic residues" evidence="1">
    <location>
        <begin position="793"/>
        <end position="803"/>
    </location>
</feature>
<proteinExistence type="predicted"/>
<dbReference type="OrthoDB" id="7744589at2759"/>
<dbReference type="PROSITE" id="PS50878">
    <property type="entry name" value="RT_POL"/>
    <property type="match status" value="1"/>
</dbReference>
<feature type="domain" description="Reverse transcriptase" evidence="2">
    <location>
        <begin position="746"/>
        <end position="971"/>
    </location>
</feature>
<evidence type="ECO:0000259" key="2">
    <source>
        <dbReference type="PROSITE" id="PS50878"/>
    </source>
</evidence>
<feature type="region of interest" description="Disordered" evidence="1">
    <location>
        <begin position="73"/>
        <end position="133"/>
    </location>
</feature>
<dbReference type="Pfam" id="PF00078">
    <property type="entry name" value="RVT_1"/>
    <property type="match status" value="1"/>
</dbReference>
<evidence type="ECO:0000256" key="1">
    <source>
        <dbReference type="SAM" id="MobiDB-lite"/>
    </source>
</evidence>
<dbReference type="EMBL" id="CADCXV010000889">
    <property type="protein sequence ID" value="CAB0038070.1"/>
    <property type="molecule type" value="Genomic_DNA"/>
</dbReference>
<organism evidence="3 4">
    <name type="scientific">Trichogramma brassicae</name>
    <dbReference type="NCBI Taxonomy" id="86971"/>
    <lineage>
        <taxon>Eukaryota</taxon>
        <taxon>Metazoa</taxon>
        <taxon>Ecdysozoa</taxon>
        <taxon>Arthropoda</taxon>
        <taxon>Hexapoda</taxon>
        <taxon>Insecta</taxon>
        <taxon>Pterygota</taxon>
        <taxon>Neoptera</taxon>
        <taxon>Endopterygota</taxon>
        <taxon>Hymenoptera</taxon>
        <taxon>Apocrita</taxon>
        <taxon>Proctotrupomorpha</taxon>
        <taxon>Chalcidoidea</taxon>
        <taxon>Trichogrammatidae</taxon>
        <taxon>Trichogramma</taxon>
    </lineage>
</organism>
<feature type="compositionally biased region" description="Basic and acidic residues" evidence="1">
    <location>
        <begin position="804"/>
        <end position="827"/>
    </location>
</feature>
<name>A0A6H5IN26_9HYME</name>
<gene>
    <name evidence="3" type="ORF">TBRA_LOCUS9864</name>
</gene>
<protein>
    <recommendedName>
        <fullName evidence="2">Reverse transcriptase domain-containing protein</fullName>
    </recommendedName>
</protein>
<reference evidence="3 4" key="1">
    <citation type="submission" date="2020-02" db="EMBL/GenBank/DDBJ databases">
        <authorList>
            <person name="Ferguson B K."/>
        </authorList>
    </citation>
    <scope>NUCLEOTIDE SEQUENCE [LARGE SCALE GENOMIC DNA]</scope>
</reference>